<sequence>MKTKFSGILTLLLAFVVQFTFAQGKTISGTISDQSGMPLPGVNIIVKNTTNGTQTDFDGNYTITANVGDVLVFTYVGLKTVEQTVGAANTINVTMEEDAAVLDEVVVTGVAGATSRKKLSVTVAKVSTEQIEKVPAGSAASALQGKVAGVSVTNLGRPGQGATLLLRGAANFYGSQAPLVLLDGVFVEGGLGDINVDDIASFEIVKGASASSLYGSRAGNGVISITSKRGKLGKSEITLRSEVGFSKINNYIETNQSHGYELASDWEQFKGQYTKYEGVTYPAGYQGVWAASGVNAVTGGRIESADGYSDNPYGVYNNFQDAFFKNGINTTNYASISSGNDKSRVFFSSENTEAEGVLEETDGYTRNGLRLNADYYFNDWIKFTTSNAFIKLNDNSPGGGNDIYRTIARLAPDAQLFVENPDGQPYWYKPDPWESEISNPLYNLYVRDAKAKQQRFLGSYNLNLRLTDAVTAELEYAFESNNYRFTRHNKYETYTTTGDPIGFGYSEGSLNKNSSFELSQKAQATINYAKTFGDLEVKGKLSYLLEDRAYEQVSASGQNYLFRGLPTLDNFANADISASSDQNAERAQNMFVIGGLVYKDRYIIDALFRRDGSSLFGANERWNNYYRVSGAYRVTQDIEIPGVQELKLNFARGTSGQRPGFSWQYEQTALGGGSLSTNRIKGNPDLKPSLTTENEFGLNASFLDRFTLEAAYSNQVSTDQFMLVSLFAPANAGKNRQWQNVGDLESNTIEVSLNSQIIDTPNVKWDLGVNFTTVDSKITKLNAPEQQVGPSGLFLLREGIEYGSMYGRRFVTDLATMANQLPSGMSIGDYSVNSDGVVVETSQIGTTGEAAIIEVDANGTPVFEKIGNQNADFNVGIVSNFSYKKLDFYMLWDWKQGGDIYNVNGQWTTISERNAIVDQAGKPDSEKKTRVYYGSLYDVNQNNAFWVEDGSFVKLKEASVSYTFDSKQIPFLSSLKVSLIGRNLLTFSDYKGWDPEIANYDGGTQQYYSVDYGVYPNQSSYSMSVQIKF</sequence>
<feature type="domain" description="TonB-dependent receptor plug" evidence="10">
    <location>
        <begin position="118"/>
        <end position="222"/>
    </location>
</feature>
<evidence type="ECO:0000256" key="2">
    <source>
        <dbReference type="ARBA" id="ARBA00022448"/>
    </source>
</evidence>
<dbReference type="InterPro" id="IPR012910">
    <property type="entry name" value="Plug_dom"/>
</dbReference>
<dbReference type="Gene3D" id="2.170.130.10">
    <property type="entry name" value="TonB-dependent receptor, plug domain"/>
    <property type="match status" value="1"/>
</dbReference>
<feature type="chain" id="PRO_5043436726" evidence="9">
    <location>
        <begin position="23"/>
        <end position="1029"/>
    </location>
</feature>
<evidence type="ECO:0000256" key="9">
    <source>
        <dbReference type="SAM" id="SignalP"/>
    </source>
</evidence>
<evidence type="ECO:0000256" key="3">
    <source>
        <dbReference type="ARBA" id="ARBA00022452"/>
    </source>
</evidence>
<dbReference type="SUPFAM" id="SSF49464">
    <property type="entry name" value="Carboxypeptidase regulatory domain-like"/>
    <property type="match status" value="1"/>
</dbReference>
<dbReference type="InterPro" id="IPR008969">
    <property type="entry name" value="CarboxyPept-like_regulatory"/>
</dbReference>
<dbReference type="AlphaFoldDB" id="A0AAU7BQX8"/>
<dbReference type="PANTHER" id="PTHR30069">
    <property type="entry name" value="TONB-DEPENDENT OUTER MEMBRANE RECEPTOR"/>
    <property type="match status" value="1"/>
</dbReference>
<comment type="similarity">
    <text evidence="8">Belongs to the TonB-dependent receptor family.</text>
</comment>
<dbReference type="InterPro" id="IPR039426">
    <property type="entry name" value="TonB-dep_rcpt-like"/>
</dbReference>
<keyword evidence="7 8" id="KW-0998">Cell outer membrane</keyword>
<keyword evidence="2 8" id="KW-0813">Transport</keyword>
<dbReference type="SUPFAM" id="SSF56935">
    <property type="entry name" value="Porins"/>
    <property type="match status" value="1"/>
</dbReference>
<dbReference type="RefSeq" id="WP_347922608.1">
    <property type="nucleotide sequence ID" value="NZ_CP157199.1"/>
</dbReference>
<organism evidence="11">
    <name type="scientific">Pontimicrobium sp. SW4</name>
    <dbReference type="NCBI Taxonomy" id="3153519"/>
    <lineage>
        <taxon>Bacteria</taxon>
        <taxon>Pseudomonadati</taxon>
        <taxon>Bacteroidota</taxon>
        <taxon>Flavobacteriia</taxon>
        <taxon>Flavobacteriales</taxon>
        <taxon>Flavobacteriaceae</taxon>
        <taxon>Pontimicrobium</taxon>
    </lineage>
</organism>
<evidence type="ECO:0000256" key="6">
    <source>
        <dbReference type="ARBA" id="ARBA00023136"/>
    </source>
</evidence>
<evidence type="ECO:0000259" key="10">
    <source>
        <dbReference type="Pfam" id="PF07715"/>
    </source>
</evidence>
<keyword evidence="3 8" id="KW-1134">Transmembrane beta strand</keyword>
<evidence type="ECO:0000256" key="4">
    <source>
        <dbReference type="ARBA" id="ARBA00022692"/>
    </source>
</evidence>
<dbReference type="PANTHER" id="PTHR30069:SF29">
    <property type="entry name" value="HEMOGLOBIN AND HEMOGLOBIN-HAPTOGLOBIN-BINDING PROTEIN 1-RELATED"/>
    <property type="match status" value="1"/>
</dbReference>
<feature type="signal peptide" evidence="9">
    <location>
        <begin position="1"/>
        <end position="22"/>
    </location>
</feature>
<dbReference type="GO" id="GO:0009279">
    <property type="term" value="C:cell outer membrane"/>
    <property type="evidence" value="ECO:0007669"/>
    <property type="project" value="UniProtKB-SubCell"/>
</dbReference>
<keyword evidence="6 8" id="KW-0472">Membrane</keyword>
<dbReference type="EMBL" id="CP157199">
    <property type="protein sequence ID" value="XBG60420.1"/>
    <property type="molecule type" value="Genomic_DNA"/>
</dbReference>
<evidence type="ECO:0000256" key="8">
    <source>
        <dbReference type="PROSITE-ProRule" id="PRU01360"/>
    </source>
</evidence>
<comment type="subcellular location">
    <subcellularLocation>
        <location evidence="1 8">Cell outer membrane</location>
        <topology evidence="1 8">Multi-pass membrane protein</topology>
    </subcellularLocation>
</comment>
<dbReference type="Pfam" id="PF07715">
    <property type="entry name" value="Plug"/>
    <property type="match status" value="1"/>
</dbReference>
<evidence type="ECO:0000256" key="5">
    <source>
        <dbReference type="ARBA" id="ARBA00022729"/>
    </source>
</evidence>
<evidence type="ECO:0000256" key="1">
    <source>
        <dbReference type="ARBA" id="ARBA00004571"/>
    </source>
</evidence>
<dbReference type="InterPro" id="IPR023996">
    <property type="entry name" value="TonB-dep_OMP_SusC/RagA"/>
</dbReference>
<keyword evidence="5 9" id="KW-0732">Signal</keyword>
<accession>A0AAU7BQX8</accession>
<reference evidence="11" key="1">
    <citation type="submission" date="2024-05" db="EMBL/GenBank/DDBJ databases">
        <title>Pontimicrobium maritimus sp. nov., isolated form sea water.</title>
        <authorList>
            <person name="Muhammad N."/>
            <person name="Vuong T.Q."/>
            <person name="Han H.L."/>
            <person name="Kim S.-G."/>
        </authorList>
    </citation>
    <scope>NUCLEOTIDE SEQUENCE</scope>
    <source>
        <strain evidence="11">SW4</strain>
    </source>
</reference>
<keyword evidence="4 8" id="KW-0812">Transmembrane</keyword>
<dbReference type="Gene3D" id="2.40.170.20">
    <property type="entry name" value="TonB-dependent receptor, beta-barrel domain"/>
    <property type="match status" value="1"/>
</dbReference>
<name>A0AAU7BQX8_9FLAO</name>
<dbReference type="PROSITE" id="PS52016">
    <property type="entry name" value="TONB_DEPENDENT_REC_3"/>
    <property type="match status" value="1"/>
</dbReference>
<protein>
    <submittedName>
        <fullName evidence="11">SusC/RagA family TonB-linked outer membrane protein</fullName>
    </submittedName>
</protein>
<dbReference type="NCBIfam" id="TIGR04056">
    <property type="entry name" value="OMP_RagA_SusC"/>
    <property type="match status" value="1"/>
</dbReference>
<dbReference type="InterPro" id="IPR037066">
    <property type="entry name" value="Plug_dom_sf"/>
</dbReference>
<dbReference type="GO" id="GO:0015344">
    <property type="term" value="F:siderophore uptake transmembrane transporter activity"/>
    <property type="evidence" value="ECO:0007669"/>
    <property type="project" value="TreeGrafter"/>
</dbReference>
<dbReference type="InterPro" id="IPR036942">
    <property type="entry name" value="Beta-barrel_TonB_sf"/>
</dbReference>
<dbReference type="Pfam" id="PF13715">
    <property type="entry name" value="CarbopepD_reg_2"/>
    <property type="match status" value="1"/>
</dbReference>
<gene>
    <name evidence="11" type="ORF">ABGB03_11190</name>
</gene>
<evidence type="ECO:0000313" key="11">
    <source>
        <dbReference type="EMBL" id="XBG60420.1"/>
    </source>
</evidence>
<evidence type="ECO:0000256" key="7">
    <source>
        <dbReference type="ARBA" id="ARBA00023237"/>
    </source>
</evidence>
<dbReference type="GO" id="GO:0044718">
    <property type="term" value="P:siderophore transmembrane transport"/>
    <property type="evidence" value="ECO:0007669"/>
    <property type="project" value="TreeGrafter"/>
</dbReference>
<proteinExistence type="inferred from homology"/>
<dbReference type="Gene3D" id="2.60.40.1120">
    <property type="entry name" value="Carboxypeptidase-like, regulatory domain"/>
    <property type="match status" value="1"/>
</dbReference>